<evidence type="ECO:0000313" key="2">
    <source>
        <dbReference type="EMBL" id="SEH81508.1"/>
    </source>
</evidence>
<dbReference type="InterPro" id="IPR027365">
    <property type="entry name" value="GNAT_acetyltra_YdfB-like"/>
</dbReference>
<dbReference type="AlphaFoldDB" id="A0A1H6L069"/>
<sequence length="246" mass="27814">MKEIPVSEYSRFLPLAQNSPFCRVYPMSVTEGRQSGFIYTNESESVVLIRHRGNFTFIYGTPEENDIREIHELILSEGLKFLCQDNTLADKLLQYGGVELVMRDAYCYPNDKAPDIDIPDGHSLRKIDEELFNALTGRVVPSFYWKDYAEYSKNGKGICVMHGNEPASWAFSAASSSLECDIGIETAEAYRRRGLAFIAAAAAIRDMLPEKRPAWTCQRSNLGSARTAEKLGFVKRGDYFLIRKPL</sequence>
<gene>
    <name evidence="2" type="ORF">SAMN02910265_02850</name>
</gene>
<dbReference type="PROSITE" id="PS51186">
    <property type="entry name" value="GNAT"/>
    <property type="match status" value="1"/>
</dbReference>
<dbReference type="InterPro" id="IPR000182">
    <property type="entry name" value="GNAT_dom"/>
</dbReference>
<feature type="domain" description="N-acetyltransferase" evidence="1">
    <location>
        <begin position="119"/>
        <end position="246"/>
    </location>
</feature>
<dbReference type="Proteomes" id="UP000183190">
    <property type="component" value="Unassembled WGS sequence"/>
</dbReference>
<reference evidence="2 3" key="1">
    <citation type="submission" date="2016-10" db="EMBL/GenBank/DDBJ databases">
        <authorList>
            <person name="de Groot N.N."/>
        </authorList>
    </citation>
    <scope>NUCLEOTIDE SEQUENCE [LARGE SCALE GENOMIC DNA]</scope>
    <source>
        <strain evidence="2 3">YAD2003</strain>
    </source>
</reference>
<name>A0A1H6L069_RUMFL</name>
<dbReference type="Gene3D" id="3.40.630.30">
    <property type="match status" value="1"/>
</dbReference>
<dbReference type="InterPro" id="IPR016181">
    <property type="entry name" value="Acyl_CoA_acyltransferase"/>
</dbReference>
<dbReference type="RefSeq" id="WP_074718554.1">
    <property type="nucleotide sequence ID" value="NZ_FNWV01000014.1"/>
</dbReference>
<dbReference type="Pfam" id="PF12746">
    <property type="entry name" value="GNAT_acetyltran"/>
    <property type="match status" value="1"/>
</dbReference>
<dbReference type="GO" id="GO:0016747">
    <property type="term" value="F:acyltransferase activity, transferring groups other than amino-acyl groups"/>
    <property type="evidence" value="ECO:0007669"/>
    <property type="project" value="InterPro"/>
</dbReference>
<dbReference type="EMBL" id="FNWV01000014">
    <property type="protein sequence ID" value="SEH81508.1"/>
    <property type="molecule type" value="Genomic_DNA"/>
</dbReference>
<organism evidence="2 3">
    <name type="scientific">Ruminococcus flavefaciens</name>
    <dbReference type="NCBI Taxonomy" id="1265"/>
    <lineage>
        <taxon>Bacteria</taxon>
        <taxon>Bacillati</taxon>
        <taxon>Bacillota</taxon>
        <taxon>Clostridia</taxon>
        <taxon>Eubacteriales</taxon>
        <taxon>Oscillospiraceae</taxon>
        <taxon>Ruminococcus</taxon>
    </lineage>
</organism>
<evidence type="ECO:0000259" key="1">
    <source>
        <dbReference type="PROSITE" id="PS51186"/>
    </source>
</evidence>
<dbReference type="SUPFAM" id="SSF55729">
    <property type="entry name" value="Acyl-CoA N-acyltransferases (Nat)"/>
    <property type="match status" value="1"/>
</dbReference>
<proteinExistence type="predicted"/>
<accession>A0A1H6L069</accession>
<protein>
    <submittedName>
        <fullName evidence="2">GNAT acetyltransferase</fullName>
    </submittedName>
</protein>
<keyword evidence="2" id="KW-0808">Transferase</keyword>
<evidence type="ECO:0000313" key="3">
    <source>
        <dbReference type="Proteomes" id="UP000183190"/>
    </source>
</evidence>